<gene>
    <name evidence="1" type="ORF">FEJ81_15525</name>
</gene>
<dbReference type="RefSeq" id="WP_138246143.1">
    <property type="nucleotide sequence ID" value="NZ_CP040330.1"/>
</dbReference>
<dbReference type="SUPFAM" id="SSF46785">
    <property type="entry name" value="Winged helix' DNA-binding domain"/>
    <property type="match status" value="1"/>
</dbReference>
<dbReference type="OrthoDB" id="195102at2157"/>
<protein>
    <submittedName>
        <fullName evidence="1">Uncharacterized protein</fullName>
    </submittedName>
</protein>
<dbReference type="Gene3D" id="1.10.10.10">
    <property type="entry name" value="Winged helix-like DNA-binding domain superfamily/Winged helix DNA-binding domain"/>
    <property type="match status" value="1"/>
</dbReference>
<dbReference type="Proteomes" id="UP000302218">
    <property type="component" value="Chromosome"/>
</dbReference>
<dbReference type="EMBL" id="CP040330">
    <property type="protein sequence ID" value="QCS43691.1"/>
    <property type="molecule type" value="Genomic_DNA"/>
</dbReference>
<accession>A0A4P8WNQ4</accession>
<proteinExistence type="predicted"/>
<dbReference type="KEGG" id="nvr:FEJ81_15525"/>
<evidence type="ECO:0000313" key="2">
    <source>
        <dbReference type="Proteomes" id="UP000302218"/>
    </source>
</evidence>
<dbReference type="AlphaFoldDB" id="A0A4P8WNQ4"/>
<dbReference type="GeneID" id="40266712"/>
<evidence type="ECO:0000313" key="1">
    <source>
        <dbReference type="EMBL" id="QCS43691.1"/>
    </source>
</evidence>
<name>A0A4P8WNQ4_9EURY</name>
<sequence>MSDSSASKDTGPFEEQRQIYELLSQETRHLILQYILAHPTHLPSLDELAYLIPKNKAAIRDQLQVLDEASIVNRYDHPPNEDSRDLPSQFYGLSKHGVSVLDEYNYLRGLPVARAVYDNTRLSEKAQRHRDAPRPELPTPVDHALAIDEEMDTPDIDRIERYLRQEKPSSRTVSDQVEIVTALYENDIGPDHDGIKRTDLSDMVDGSLEYRPETALDQLIDVDLVERVTPSGPDIFAISERLDEIVNGQVTEEAEANIDALIAHIDDELQSVELGDEAAELDGPPAMAAEPSIALADGAGRTVRSILAAEFDVAPEAVPEYLRSERPVDRLNAAIDAIESSREVTKSEEYGRIVFVHQAYRYRLTDRAVELLQ</sequence>
<organism evidence="1 2">
    <name type="scientific">Natrinema versiforme</name>
    <dbReference type="NCBI Taxonomy" id="88724"/>
    <lineage>
        <taxon>Archaea</taxon>
        <taxon>Methanobacteriati</taxon>
        <taxon>Methanobacteriota</taxon>
        <taxon>Stenosarchaea group</taxon>
        <taxon>Halobacteria</taxon>
        <taxon>Halobacteriales</taxon>
        <taxon>Natrialbaceae</taxon>
        <taxon>Natrinema</taxon>
    </lineage>
</organism>
<dbReference type="InterPro" id="IPR036390">
    <property type="entry name" value="WH_DNA-bd_sf"/>
</dbReference>
<reference evidence="2" key="1">
    <citation type="submission" date="2019-05" db="EMBL/GenBank/DDBJ databases">
        <title>Genome sequence and methylation pattern of the halophilic Archaeon Natrinema versiforme BOL5-4.</title>
        <authorList>
            <person name="DasSarma P."/>
            <person name="Anton B.P."/>
            <person name="DasSarma S.L."/>
            <person name="Martinez F.L."/>
            <person name="Guzman D."/>
            <person name="Roberts R.J."/>
            <person name="DasSarma S."/>
        </authorList>
    </citation>
    <scope>NUCLEOTIDE SEQUENCE [LARGE SCALE GENOMIC DNA]</scope>
    <source>
        <strain evidence="2">BOL5-4</strain>
    </source>
</reference>
<dbReference type="InterPro" id="IPR036388">
    <property type="entry name" value="WH-like_DNA-bd_sf"/>
</dbReference>